<accession>A0AA38I1Z4</accession>
<reference evidence="2" key="1">
    <citation type="journal article" date="2023" name="G3 (Bethesda)">
        <title>Whole genome assemblies of Zophobas morio and Tenebrio molitor.</title>
        <authorList>
            <person name="Kaur S."/>
            <person name="Stinson S.A."/>
            <person name="diCenzo G.C."/>
        </authorList>
    </citation>
    <scope>NUCLEOTIDE SEQUENCE</scope>
    <source>
        <strain evidence="2">QUZm001</strain>
    </source>
</reference>
<dbReference type="Proteomes" id="UP001168821">
    <property type="component" value="Unassembled WGS sequence"/>
</dbReference>
<dbReference type="EMBL" id="JALNTZ010000006">
    <property type="protein sequence ID" value="KAJ3647778.1"/>
    <property type="molecule type" value="Genomic_DNA"/>
</dbReference>
<evidence type="ECO:0000313" key="2">
    <source>
        <dbReference type="EMBL" id="KAJ3647778.1"/>
    </source>
</evidence>
<organism evidence="2 3">
    <name type="scientific">Zophobas morio</name>
    <dbReference type="NCBI Taxonomy" id="2755281"/>
    <lineage>
        <taxon>Eukaryota</taxon>
        <taxon>Metazoa</taxon>
        <taxon>Ecdysozoa</taxon>
        <taxon>Arthropoda</taxon>
        <taxon>Hexapoda</taxon>
        <taxon>Insecta</taxon>
        <taxon>Pterygota</taxon>
        <taxon>Neoptera</taxon>
        <taxon>Endopterygota</taxon>
        <taxon>Coleoptera</taxon>
        <taxon>Polyphaga</taxon>
        <taxon>Cucujiformia</taxon>
        <taxon>Tenebrionidae</taxon>
        <taxon>Zophobas</taxon>
    </lineage>
</organism>
<proteinExistence type="predicted"/>
<dbReference type="AlphaFoldDB" id="A0AA38I1Z4"/>
<comment type="caution">
    <text evidence="2">The sequence shown here is derived from an EMBL/GenBank/DDBJ whole genome shotgun (WGS) entry which is preliminary data.</text>
</comment>
<sequence>MDQSQQLLMTLAKFGDTSKRRLSFLARKTQISKLRSTTPRDDPPDAVPKTNNIKATTSESRRRSTYSLYQLCKSGSSYKKKHFPSVHTRHACCHVFFALAYVITSNH</sequence>
<name>A0AA38I1Z4_9CUCU</name>
<evidence type="ECO:0000313" key="3">
    <source>
        <dbReference type="Proteomes" id="UP001168821"/>
    </source>
</evidence>
<feature type="region of interest" description="Disordered" evidence="1">
    <location>
        <begin position="31"/>
        <end position="62"/>
    </location>
</feature>
<protein>
    <submittedName>
        <fullName evidence="2">Uncharacterized protein</fullName>
    </submittedName>
</protein>
<evidence type="ECO:0000256" key="1">
    <source>
        <dbReference type="SAM" id="MobiDB-lite"/>
    </source>
</evidence>
<keyword evidence="3" id="KW-1185">Reference proteome</keyword>
<gene>
    <name evidence="2" type="ORF">Zmor_019639</name>
</gene>